<accession>A0A5N5WWN0</accession>
<protein>
    <submittedName>
        <fullName evidence="1">Uncharacterized protein</fullName>
    </submittedName>
</protein>
<sequence length="226" mass="26591">MRGFSARKSSSNKESCGKQHTKESQIYLMSWMRCEPSPTDETFVRRLISTQATANNRWRRLCNVHIPRQDSRPRPAAFPLGIPLINQNLRHCHLKRQPRQQIYLSSEVTVYGVTRWMCYCMRRMAWQAASQNQASRYVFLVVSKWFDSPHQRGDHGSSKVDFKCKTAFLTPYLQQPWAKKPSVTVSAFLFFWVWWTTCSRLTLSSPMISVIWWKALWIYHLGLPAR</sequence>
<gene>
    <name evidence="1" type="ORF">BDV29DRAFT_176347</name>
</gene>
<organism evidence="1 2">
    <name type="scientific">Aspergillus leporis</name>
    <dbReference type="NCBI Taxonomy" id="41062"/>
    <lineage>
        <taxon>Eukaryota</taxon>
        <taxon>Fungi</taxon>
        <taxon>Dikarya</taxon>
        <taxon>Ascomycota</taxon>
        <taxon>Pezizomycotina</taxon>
        <taxon>Eurotiomycetes</taxon>
        <taxon>Eurotiomycetidae</taxon>
        <taxon>Eurotiales</taxon>
        <taxon>Aspergillaceae</taxon>
        <taxon>Aspergillus</taxon>
        <taxon>Aspergillus subgen. Circumdati</taxon>
    </lineage>
</organism>
<keyword evidence="2" id="KW-1185">Reference proteome</keyword>
<name>A0A5N5WWN0_9EURO</name>
<evidence type="ECO:0000313" key="1">
    <source>
        <dbReference type="EMBL" id="KAB8072921.1"/>
    </source>
</evidence>
<dbReference type="Proteomes" id="UP000326565">
    <property type="component" value="Unassembled WGS sequence"/>
</dbReference>
<reference evidence="1 2" key="1">
    <citation type="submission" date="2019-04" db="EMBL/GenBank/DDBJ databases">
        <title>Friends and foes A comparative genomics study of 23 Aspergillus species from section Flavi.</title>
        <authorList>
            <consortium name="DOE Joint Genome Institute"/>
            <person name="Kjaerbolling I."/>
            <person name="Vesth T."/>
            <person name="Frisvad J.C."/>
            <person name="Nybo J.L."/>
            <person name="Theobald S."/>
            <person name="Kildgaard S."/>
            <person name="Isbrandt T."/>
            <person name="Kuo A."/>
            <person name="Sato A."/>
            <person name="Lyhne E.K."/>
            <person name="Kogle M.E."/>
            <person name="Wiebenga A."/>
            <person name="Kun R.S."/>
            <person name="Lubbers R.J."/>
            <person name="Makela M.R."/>
            <person name="Barry K."/>
            <person name="Chovatia M."/>
            <person name="Clum A."/>
            <person name="Daum C."/>
            <person name="Haridas S."/>
            <person name="He G."/>
            <person name="LaButti K."/>
            <person name="Lipzen A."/>
            <person name="Mondo S."/>
            <person name="Riley R."/>
            <person name="Salamov A."/>
            <person name="Simmons B.A."/>
            <person name="Magnuson J.K."/>
            <person name="Henrissat B."/>
            <person name="Mortensen U.H."/>
            <person name="Larsen T.O."/>
            <person name="Devries R.P."/>
            <person name="Grigoriev I.V."/>
            <person name="Machida M."/>
            <person name="Baker S.E."/>
            <person name="Andersen M.R."/>
        </authorList>
    </citation>
    <scope>NUCLEOTIDE SEQUENCE [LARGE SCALE GENOMIC DNA]</scope>
    <source>
        <strain evidence="1 2">CBS 151.66</strain>
    </source>
</reference>
<evidence type="ECO:0000313" key="2">
    <source>
        <dbReference type="Proteomes" id="UP000326565"/>
    </source>
</evidence>
<proteinExistence type="predicted"/>
<dbReference type="AlphaFoldDB" id="A0A5N5WWN0"/>
<dbReference type="EMBL" id="ML732236">
    <property type="protein sequence ID" value="KAB8072921.1"/>
    <property type="molecule type" value="Genomic_DNA"/>
</dbReference>